<keyword evidence="1" id="KW-0647">Proteasome</keyword>
<proteinExistence type="predicted"/>
<dbReference type="GO" id="GO:0005634">
    <property type="term" value="C:nucleus"/>
    <property type="evidence" value="ECO:0007669"/>
    <property type="project" value="TreeGrafter"/>
</dbReference>
<sequence length="404" mass="43684">MAPSALDSLEALQTDFPDLAEDIQELANLYQRKLWHQLTLKVEACFHSSAFNRGDIPVRLFKGFVSDFGHKINYLKLAQFAVHACKFQPNPAAACELLTSVIAKLEELKQSRTAEAVLFLRMHVAQHKLETGDVAECKAITESVTEALAKLQDVDPCVSAALYYVTSLLAKHQAAYADYYRAALTYLSYVSSDSLQPDFKLRLAVDVSLAALLGEGVYSFGQLLQHPIVSSLDGTPSQWLHELLVAFNDGDMHAYDALCAKYATQLNAQPALVAHERRLREKVTIMALLDLISNTPPEARSIALADIGARTKLDTDGVEFLLMKALALHLIEGVIDEVASIVEVSWVTPRILTPAQLRGLKTRLDGWVGRVAAVAAALESESVGMLAAAGGGSAAAAAEVGVSA</sequence>
<dbReference type="GO" id="GO:0008541">
    <property type="term" value="C:proteasome regulatory particle, lid subcomplex"/>
    <property type="evidence" value="ECO:0007669"/>
    <property type="project" value="TreeGrafter"/>
</dbReference>
<feature type="domain" description="PCI" evidence="2">
    <location>
        <begin position="178"/>
        <end position="349"/>
    </location>
</feature>
<dbReference type="PANTHER" id="PTHR10539:SF0">
    <property type="entry name" value="26S PROTEASOME NON-ATPASE REGULATORY SUBUNIT 13"/>
    <property type="match status" value="1"/>
</dbReference>
<keyword evidence="4" id="KW-1185">Reference proteome</keyword>
<dbReference type="Proteomes" id="UP000613740">
    <property type="component" value="Unassembled WGS sequence"/>
</dbReference>
<dbReference type="AlphaFoldDB" id="A0A835SPK9"/>
<evidence type="ECO:0000259" key="2">
    <source>
        <dbReference type="PROSITE" id="PS50250"/>
    </source>
</evidence>
<evidence type="ECO:0000313" key="4">
    <source>
        <dbReference type="Proteomes" id="UP000613740"/>
    </source>
</evidence>
<evidence type="ECO:0000313" key="3">
    <source>
        <dbReference type="EMBL" id="KAG2429451.1"/>
    </source>
</evidence>
<dbReference type="InterPro" id="IPR054179">
    <property type="entry name" value="PSD13_N"/>
</dbReference>
<name>A0A835SPK9_9CHLO</name>
<dbReference type="EMBL" id="JAEHOD010000085">
    <property type="protein sequence ID" value="KAG2429451.1"/>
    <property type="molecule type" value="Genomic_DNA"/>
</dbReference>
<dbReference type="GO" id="GO:0005829">
    <property type="term" value="C:cytosol"/>
    <property type="evidence" value="ECO:0007669"/>
    <property type="project" value="TreeGrafter"/>
</dbReference>
<dbReference type="PROSITE" id="PS50250">
    <property type="entry name" value="PCI"/>
    <property type="match status" value="1"/>
</dbReference>
<dbReference type="GO" id="GO:0006511">
    <property type="term" value="P:ubiquitin-dependent protein catabolic process"/>
    <property type="evidence" value="ECO:0007669"/>
    <property type="project" value="TreeGrafter"/>
</dbReference>
<dbReference type="Pfam" id="PF22037">
    <property type="entry name" value="PSD13_N"/>
    <property type="match status" value="1"/>
</dbReference>
<dbReference type="PANTHER" id="PTHR10539">
    <property type="entry name" value="26S PROTEASOME NON-ATPASE REGULATORY SUBUNIT 13"/>
    <property type="match status" value="1"/>
</dbReference>
<dbReference type="SMART" id="SM00088">
    <property type="entry name" value="PINT"/>
    <property type="match status" value="1"/>
</dbReference>
<gene>
    <name evidence="3" type="ORF">HYH02_014033</name>
</gene>
<dbReference type="Pfam" id="PF01399">
    <property type="entry name" value="PCI"/>
    <property type="match status" value="1"/>
</dbReference>
<dbReference type="GO" id="GO:0005198">
    <property type="term" value="F:structural molecule activity"/>
    <property type="evidence" value="ECO:0007669"/>
    <property type="project" value="TreeGrafter"/>
</dbReference>
<reference evidence="3" key="1">
    <citation type="journal article" date="2020" name="bioRxiv">
        <title>Comparative genomics of Chlamydomonas.</title>
        <authorList>
            <person name="Craig R.J."/>
            <person name="Hasan A.R."/>
            <person name="Ness R.W."/>
            <person name="Keightley P.D."/>
        </authorList>
    </citation>
    <scope>NUCLEOTIDE SEQUENCE</scope>
    <source>
        <strain evidence="3">CCAP 11/173</strain>
    </source>
</reference>
<dbReference type="InterPro" id="IPR035298">
    <property type="entry name" value="PSMD13"/>
</dbReference>
<organism evidence="3 4">
    <name type="scientific">Chlamydomonas schloesseri</name>
    <dbReference type="NCBI Taxonomy" id="2026947"/>
    <lineage>
        <taxon>Eukaryota</taxon>
        <taxon>Viridiplantae</taxon>
        <taxon>Chlorophyta</taxon>
        <taxon>core chlorophytes</taxon>
        <taxon>Chlorophyceae</taxon>
        <taxon>CS clade</taxon>
        <taxon>Chlamydomonadales</taxon>
        <taxon>Chlamydomonadaceae</taxon>
        <taxon>Chlamydomonas</taxon>
    </lineage>
</organism>
<dbReference type="InterPro" id="IPR000717">
    <property type="entry name" value="PCI_dom"/>
</dbReference>
<protein>
    <recommendedName>
        <fullName evidence="2">PCI domain-containing protein</fullName>
    </recommendedName>
</protein>
<evidence type="ECO:0000256" key="1">
    <source>
        <dbReference type="ARBA" id="ARBA00022942"/>
    </source>
</evidence>
<accession>A0A835SPK9</accession>
<dbReference type="OrthoDB" id="1093at2759"/>
<comment type="caution">
    <text evidence="3">The sequence shown here is derived from an EMBL/GenBank/DDBJ whole genome shotgun (WGS) entry which is preliminary data.</text>
</comment>